<keyword evidence="16" id="KW-0675">Receptor</keyword>
<keyword evidence="7 9" id="KW-0472">Membrane</keyword>
<keyword evidence="3 9" id="KW-1134">Transmembrane beta strand</keyword>
<evidence type="ECO:0000256" key="11">
    <source>
        <dbReference type="RuleBase" id="RU003357"/>
    </source>
</evidence>
<evidence type="ECO:0000256" key="8">
    <source>
        <dbReference type="ARBA" id="ARBA00023237"/>
    </source>
</evidence>
<dbReference type="Gene3D" id="2.170.130.10">
    <property type="entry name" value="TonB-dependent receptor, plug domain"/>
    <property type="match status" value="1"/>
</dbReference>
<name>A0A494W241_9SPHN</name>
<feature type="chain" id="PRO_5019714606" evidence="13">
    <location>
        <begin position="28"/>
        <end position="983"/>
    </location>
</feature>
<feature type="short sequence motif" description="TonB box" evidence="10">
    <location>
        <begin position="38"/>
        <end position="44"/>
    </location>
</feature>
<evidence type="ECO:0000256" key="9">
    <source>
        <dbReference type="PROSITE-ProRule" id="PRU01360"/>
    </source>
</evidence>
<evidence type="ECO:0000256" key="3">
    <source>
        <dbReference type="ARBA" id="ARBA00022452"/>
    </source>
</evidence>
<keyword evidence="8 9" id="KW-0998">Cell outer membrane</keyword>
<dbReference type="AlphaFoldDB" id="A0A494W241"/>
<dbReference type="InterPro" id="IPR037066">
    <property type="entry name" value="Plug_dom_sf"/>
</dbReference>
<evidence type="ECO:0000256" key="2">
    <source>
        <dbReference type="ARBA" id="ARBA00022448"/>
    </source>
</evidence>
<evidence type="ECO:0000259" key="14">
    <source>
        <dbReference type="Pfam" id="PF00593"/>
    </source>
</evidence>
<keyword evidence="2 9" id="KW-0813">Transport</keyword>
<dbReference type="Pfam" id="PF00593">
    <property type="entry name" value="TonB_dep_Rec_b-barrel"/>
    <property type="match status" value="1"/>
</dbReference>
<dbReference type="InterPro" id="IPR012910">
    <property type="entry name" value="Plug_dom"/>
</dbReference>
<gene>
    <name evidence="16" type="ORF">SAMIE_1022040</name>
</gene>
<dbReference type="KEGG" id="sami:SAMIE_1022040"/>
<feature type="region of interest" description="Disordered" evidence="12">
    <location>
        <begin position="237"/>
        <end position="268"/>
    </location>
</feature>
<dbReference type="InterPro" id="IPR039426">
    <property type="entry name" value="TonB-dep_rcpt-like"/>
</dbReference>
<accession>A0A494W241</accession>
<dbReference type="PANTHER" id="PTHR47234">
    <property type="match status" value="1"/>
</dbReference>
<dbReference type="PANTHER" id="PTHR47234:SF2">
    <property type="entry name" value="TONB-DEPENDENT RECEPTOR"/>
    <property type="match status" value="1"/>
</dbReference>
<evidence type="ECO:0000256" key="13">
    <source>
        <dbReference type="SAM" id="SignalP"/>
    </source>
</evidence>
<dbReference type="EMBL" id="AP018664">
    <property type="protein sequence ID" value="BBD98703.1"/>
    <property type="molecule type" value="Genomic_DNA"/>
</dbReference>
<dbReference type="Pfam" id="PF07715">
    <property type="entry name" value="Plug"/>
    <property type="match status" value="1"/>
</dbReference>
<evidence type="ECO:0000256" key="1">
    <source>
        <dbReference type="ARBA" id="ARBA00004571"/>
    </source>
</evidence>
<comment type="subcellular location">
    <subcellularLocation>
        <location evidence="1 9">Cell outer membrane</location>
        <topology evidence="1 9">Multi-pass membrane protein</topology>
    </subcellularLocation>
</comment>
<dbReference type="InterPro" id="IPR036942">
    <property type="entry name" value="Beta-barrel_TonB_sf"/>
</dbReference>
<reference evidence="16 17" key="1">
    <citation type="submission" date="2018-05" db="EMBL/GenBank/DDBJ databases">
        <title>Complete Genome Sequence of the Nonylphenol-Degrading Bacterium Sphingobium amiense DSM 16289T.</title>
        <authorList>
            <person name="Ootsuka M."/>
            <person name="Nishizawa T."/>
            <person name="Ohta H."/>
        </authorList>
    </citation>
    <scope>NUCLEOTIDE SEQUENCE [LARGE SCALE GENOMIC DNA]</scope>
    <source>
        <strain evidence="16 17">DSM 16289</strain>
    </source>
</reference>
<feature type="domain" description="TonB-dependent receptor-like beta-barrel" evidence="14">
    <location>
        <begin position="470"/>
        <end position="954"/>
    </location>
</feature>
<keyword evidence="17" id="KW-1185">Reference proteome</keyword>
<evidence type="ECO:0000256" key="12">
    <source>
        <dbReference type="SAM" id="MobiDB-lite"/>
    </source>
</evidence>
<dbReference type="InterPro" id="IPR010916">
    <property type="entry name" value="TonB_box_CS"/>
</dbReference>
<dbReference type="RefSeq" id="WP_066702732.1">
    <property type="nucleotide sequence ID" value="NZ_AP018664.1"/>
</dbReference>
<feature type="domain" description="TonB-dependent receptor plug" evidence="15">
    <location>
        <begin position="51"/>
        <end position="168"/>
    </location>
</feature>
<evidence type="ECO:0000256" key="4">
    <source>
        <dbReference type="ARBA" id="ARBA00022692"/>
    </source>
</evidence>
<evidence type="ECO:0000256" key="10">
    <source>
        <dbReference type="PROSITE-ProRule" id="PRU10143"/>
    </source>
</evidence>
<dbReference type="InterPro" id="IPR000531">
    <property type="entry name" value="Beta-barrel_TonB"/>
</dbReference>
<comment type="similarity">
    <text evidence="9 11">Belongs to the TonB-dependent receptor family.</text>
</comment>
<dbReference type="Gene3D" id="2.40.170.20">
    <property type="entry name" value="TonB-dependent receptor, beta-barrel domain"/>
    <property type="match status" value="1"/>
</dbReference>
<evidence type="ECO:0000256" key="7">
    <source>
        <dbReference type="ARBA" id="ARBA00023136"/>
    </source>
</evidence>
<evidence type="ECO:0000256" key="6">
    <source>
        <dbReference type="ARBA" id="ARBA00023077"/>
    </source>
</evidence>
<keyword evidence="5 13" id="KW-0732">Signal</keyword>
<protein>
    <submittedName>
        <fullName evidence="16">TonB-dependent receptor</fullName>
    </submittedName>
</protein>
<dbReference type="SUPFAM" id="SSF56935">
    <property type="entry name" value="Porins"/>
    <property type="match status" value="1"/>
</dbReference>
<feature type="signal peptide" evidence="13">
    <location>
        <begin position="1"/>
        <end position="27"/>
    </location>
</feature>
<proteinExistence type="inferred from homology"/>
<sequence>MNRTTLVARRLLAASALPTLCLAPAFAQDAAPADEGDTIVVTGSRIQRSDYNVPNPVVTVTAENLEQAGNVQLVDTLRQNPALIASFGGAQTSGSNSDFGAVGVQLLNLRGLGENRTLVLVNGRRHVSSISGSAAVDINTIPNDLIEGVDVLTGGASAIYGADGVSGVVNFRLMRNFDGFKASGQVGISSRGDAGQRYGSITYGKNFSDGRGNIALSYEYRDQDRLSSANRYRTGNPLGSYGIVRDPNDIPDDPTRPDRVPTNNLRYADSSPDGAVDFDVLACINDGDCIPDFTGSGKVYDRGRLLPSSGGLTQGGDSTQLAGYQGDLQAYNRVHNFNLLSHYDFSDAFKVFVEAKYVKNRTFTLAQPSFDFFTYLSPDNPYLQDRFAGLADTSQGAFISRDNYDLGVRGERNDRETMRFVGGAEGRISDHASYELSYTFGQTKSKVLLTDYRIGDRYWAAIDAVRDPATGNIVCRSTLDPTANINPDNYDAPASSFTPGANSGCRPLNLLGNNVRDQAALDWVNADILNRARVQQHVVSGSISGDFGQFFELPGGPVGFAIGAEYRKEKSRFVPDQLLQEGALQDFSLQLPESGSFDVKEVFGELSVPVLKEVPFAYNLSFGAAIRLSDYSTIGKTTTWKVDGTYAPIPDLTLRGTWSEAVRAPNITELFAPRNGGFSFITDPCDPVALPNGTQYRAANCQATLAAAGLSPAQIAAFNPENDPTATVSLPGFSGGNRNLREETARTWTAGVVLRPRFIPGLTASFDWYDIKLKNAVNTPTAEELAQLCVDQPTLDNVYCQNITRAQGTGYISSYFVQPQNVANFRTAGADFKLNYGFDTAKVGSFAIGIVGGYLDRLEFIPTPGATVNIDRGEAYYPKWNATGDVTWKLNALTVNYGISWFSKTDRYTREELAGNPDIAAPEYLKYKEKWQHDLYVAYDVDKRFRFYMGVNNLFDQQPSIASANYPVSFVGRYMYAGAKITM</sequence>
<dbReference type="GO" id="GO:0009279">
    <property type="term" value="C:cell outer membrane"/>
    <property type="evidence" value="ECO:0007669"/>
    <property type="project" value="UniProtKB-SubCell"/>
</dbReference>
<dbReference type="PROSITE" id="PS52016">
    <property type="entry name" value="TONB_DEPENDENT_REC_3"/>
    <property type="match status" value="1"/>
</dbReference>
<evidence type="ECO:0000313" key="16">
    <source>
        <dbReference type="EMBL" id="BBD98703.1"/>
    </source>
</evidence>
<dbReference type="PROSITE" id="PS00430">
    <property type="entry name" value="TONB_DEPENDENT_REC_1"/>
    <property type="match status" value="1"/>
</dbReference>
<organism evidence="16 17">
    <name type="scientific">Sphingobium amiense</name>
    <dbReference type="NCBI Taxonomy" id="135719"/>
    <lineage>
        <taxon>Bacteria</taxon>
        <taxon>Pseudomonadati</taxon>
        <taxon>Pseudomonadota</taxon>
        <taxon>Alphaproteobacteria</taxon>
        <taxon>Sphingomonadales</taxon>
        <taxon>Sphingomonadaceae</taxon>
        <taxon>Sphingobium</taxon>
    </lineage>
</organism>
<keyword evidence="6 10" id="KW-0798">TonB box</keyword>
<evidence type="ECO:0000256" key="5">
    <source>
        <dbReference type="ARBA" id="ARBA00022729"/>
    </source>
</evidence>
<keyword evidence="4 9" id="KW-0812">Transmembrane</keyword>
<dbReference type="Proteomes" id="UP000279959">
    <property type="component" value="Chromosome"/>
</dbReference>
<evidence type="ECO:0000313" key="17">
    <source>
        <dbReference type="Proteomes" id="UP000279959"/>
    </source>
</evidence>
<evidence type="ECO:0000259" key="15">
    <source>
        <dbReference type="Pfam" id="PF07715"/>
    </source>
</evidence>